<dbReference type="GO" id="GO:0008270">
    <property type="term" value="F:zinc ion binding"/>
    <property type="evidence" value="ECO:0007669"/>
    <property type="project" value="TreeGrafter"/>
</dbReference>
<organism evidence="4 5">
    <name type="scientific">Pseudomonas fluorescens</name>
    <dbReference type="NCBI Taxonomy" id="294"/>
    <lineage>
        <taxon>Bacteria</taxon>
        <taxon>Pseudomonadati</taxon>
        <taxon>Pseudomonadota</taxon>
        <taxon>Gammaproteobacteria</taxon>
        <taxon>Pseudomonadales</taxon>
        <taxon>Pseudomonadaceae</taxon>
        <taxon>Pseudomonas</taxon>
    </lineage>
</organism>
<evidence type="ECO:0000256" key="2">
    <source>
        <dbReference type="ARBA" id="ARBA00022833"/>
    </source>
</evidence>
<gene>
    <name evidence="4" type="ORF">VD17_05475</name>
</gene>
<evidence type="ECO:0000256" key="1">
    <source>
        <dbReference type="ARBA" id="ARBA00022723"/>
    </source>
</evidence>
<evidence type="ECO:0000313" key="4">
    <source>
        <dbReference type="EMBL" id="KJZ66824.1"/>
    </source>
</evidence>
<protein>
    <recommendedName>
        <fullName evidence="6">Alcohol dehydrogenase</fullName>
    </recommendedName>
</protein>
<dbReference type="EMBL" id="LACH01000008">
    <property type="protein sequence ID" value="KJZ66824.1"/>
    <property type="molecule type" value="Genomic_DNA"/>
</dbReference>
<name>A0A0F4VDM0_PSEFL</name>
<dbReference type="GO" id="GO:0005829">
    <property type="term" value="C:cytosol"/>
    <property type="evidence" value="ECO:0007669"/>
    <property type="project" value="TreeGrafter"/>
</dbReference>
<dbReference type="PANTHER" id="PTHR43880">
    <property type="entry name" value="ALCOHOL DEHYDROGENASE"/>
    <property type="match status" value="1"/>
</dbReference>
<dbReference type="InterPro" id="IPR036291">
    <property type="entry name" value="NAD(P)-bd_dom_sf"/>
</dbReference>
<evidence type="ECO:0000313" key="5">
    <source>
        <dbReference type="Proteomes" id="UP000033400"/>
    </source>
</evidence>
<dbReference type="Gene3D" id="3.90.180.10">
    <property type="entry name" value="Medium-chain alcohol dehydrogenases, catalytic domain"/>
    <property type="match status" value="1"/>
</dbReference>
<evidence type="ECO:0000256" key="3">
    <source>
        <dbReference type="ARBA" id="ARBA00023027"/>
    </source>
</evidence>
<sequence length="138" mass="14049">MAGGGYRGILAAVPLRNACVRPLEKVCLLGCGVTTVIGAVLNTAKVEEGASVAIFGLGGIGLAAIIDATMAKASRIIAIDINFTVAENSLAAEGRYDRASLFFAAERIVYTPRRGGELVLAVGAVSSRRARGLGAATS</sequence>
<keyword evidence="2" id="KW-0862">Zinc</keyword>
<keyword evidence="1" id="KW-0479">Metal-binding</keyword>
<comment type="caution">
    <text evidence="4">The sequence shown here is derived from an EMBL/GenBank/DDBJ whole genome shotgun (WGS) entry which is preliminary data.</text>
</comment>
<evidence type="ECO:0008006" key="6">
    <source>
        <dbReference type="Google" id="ProtNLM"/>
    </source>
</evidence>
<dbReference type="Gene3D" id="3.40.50.720">
    <property type="entry name" value="NAD(P)-binding Rossmann-like Domain"/>
    <property type="match status" value="1"/>
</dbReference>
<dbReference type="GO" id="GO:0046294">
    <property type="term" value="P:formaldehyde catabolic process"/>
    <property type="evidence" value="ECO:0007669"/>
    <property type="project" value="TreeGrafter"/>
</dbReference>
<dbReference type="SUPFAM" id="SSF51735">
    <property type="entry name" value="NAD(P)-binding Rossmann-fold domains"/>
    <property type="match status" value="1"/>
</dbReference>
<keyword evidence="3" id="KW-0520">NAD</keyword>
<dbReference type="Proteomes" id="UP000033400">
    <property type="component" value="Unassembled WGS sequence"/>
</dbReference>
<dbReference type="PANTHER" id="PTHR43880:SF12">
    <property type="entry name" value="ALCOHOL DEHYDROGENASE CLASS-3"/>
    <property type="match status" value="1"/>
</dbReference>
<dbReference type="GO" id="GO:0051903">
    <property type="term" value="F:S-(hydroxymethyl)glutathione dehydrogenase [NAD(P)+] activity"/>
    <property type="evidence" value="ECO:0007669"/>
    <property type="project" value="TreeGrafter"/>
</dbReference>
<reference evidence="4 5" key="1">
    <citation type="submission" date="2015-03" db="EMBL/GenBank/DDBJ databases">
        <title>Comparative genomics of Pseudomonas insights into diversity of traits involved in vanlence and defense.</title>
        <authorList>
            <person name="Qin Y."/>
        </authorList>
    </citation>
    <scope>NUCLEOTIDE SEQUENCE [LARGE SCALE GENOMIC DNA]</scope>
    <source>
        <strain evidence="4 5">H24</strain>
    </source>
</reference>
<accession>A0A0F4VDM0</accession>
<dbReference type="AlphaFoldDB" id="A0A0F4VDM0"/>
<dbReference type="PATRIC" id="fig|294.133.peg.5997"/>
<proteinExistence type="predicted"/>